<keyword evidence="1" id="KW-0732">Signal</keyword>
<feature type="chain" id="PRO_5045867743" evidence="1">
    <location>
        <begin position="25"/>
        <end position="94"/>
    </location>
</feature>
<proteinExistence type="predicted"/>
<gene>
    <name evidence="2" type="ORF">EAE98_000256</name>
</gene>
<comment type="caution">
    <text evidence="2">The sequence shown here is derived from an EMBL/GenBank/DDBJ whole genome shotgun (WGS) entry which is preliminary data.</text>
</comment>
<evidence type="ECO:0000313" key="3">
    <source>
        <dbReference type="Proteomes" id="UP000783213"/>
    </source>
</evidence>
<evidence type="ECO:0000313" key="2">
    <source>
        <dbReference type="EMBL" id="KAF7940129.1"/>
    </source>
</evidence>
<organism evidence="2 3">
    <name type="scientific">Botrytis deweyae</name>
    <dbReference type="NCBI Taxonomy" id="2478750"/>
    <lineage>
        <taxon>Eukaryota</taxon>
        <taxon>Fungi</taxon>
        <taxon>Dikarya</taxon>
        <taxon>Ascomycota</taxon>
        <taxon>Pezizomycotina</taxon>
        <taxon>Leotiomycetes</taxon>
        <taxon>Helotiales</taxon>
        <taxon>Sclerotiniaceae</taxon>
        <taxon>Botrytis</taxon>
    </lineage>
</organism>
<dbReference type="RefSeq" id="XP_038815551.1">
    <property type="nucleotide sequence ID" value="XM_038947874.1"/>
</dbReference>
<dbReference type="Proteomes" id="UP000783213">
    <property type="component" value="Unassembled WGS sequence"/>
</dbReference>
<sequence>MAPVLKLGLMAPALKLGLLGVLRGLTVRRGCNNYILRLSQRAVILNMPETQDTLPRTVKLEETWDKHHSLYLERSSGGKVEPYSDGLDAIEAQI</sequence>
<protein>
    <submittedName>
        <fullName evidence="2">Uncharacterized protein</fullName>
    </submittedName>
</protein>
<feature type="signal peptide" evidence="1">
    <location>
        <begin position="1"/>
        <end position="24"/>
    </location>
</feature>
<evidence type="ECO:0000256" key="1">
    <source>
        <dbReference type="SAM" id="SignalP"/>
    </source>
</evidence>
<keyword evidence="3" id="KW-1185">Reference proteome</keyword>
<dbReference type="EMBL" id="RCSX01000001">
    <property type="protein sequence ID" value="KAF7940129.1"/>
    <property type="molecule type" value="Genomic_DNA"/>
</dbReference>
<dbReference type="GeneID" id="62227031"/>
<reference evidence="2 3" key="1">
    <citation type="journal article" date="2020" name="Genome Biol. Evol.">
        <title>Comparative genomics of Sclerotiniaceae.</title>
        <authorList>
            <person name="Valero Jimenez C.A."/>
            <person name="Steentjes M."/>
            <person name="Scholten O.E."/>
            <person name="Van Kan J.A.L."/>
        </authorList>
    </citation>
    <scope>NUCLEOTIDE SEQUENCE [LARGE SCALE GENOMIC DNA]</scope>
    <source>
        <strain evidence="2 3">B1</strain>
    </source>
</reference>
<accession>A0ABQ7J278</accession>
<name>A0ABQ7J278_9HELO</name>